<dbReference type="PROSITE" id="PS51918">
    <property type="entry name" value="RADICAL_SAM"/>
    <property type="match status" value="1"/>
</dbReference>
<dbReference type="CDD" id="cd01335">
    <property type="entry name" value="Radical_SAM"/>
    <property type="match status" value="1"/>
</dbReference>
<evidence type="ECO:0000256" key="8">
    <source>
        <dbReference type="ARBA" id="ARBA00023004"/>
    </source>
</evidence>
<keyword evidence="12" id="KW-0670">Pyruvate</keyword>
<dbReference type="InterPro" id="IPR007197">
    <property type="entry name" value="rSAM"/>
</dbReference>
<dbReference type="GO" id="GO:0051539">
    <property type="term" value="F:4 iron, 4 sulfur cluster binding"/>
    <property type="evidence" value="ECO:0007669"/>
    <property type="project" value="UniProtKB-UniRule"/>
</dbReference>
<keyword evidence="7 10" id="KW-0560">Oxidoreductase</keyword>
<keyword evidence="5 10" id="KW-0949">S-adenosyl-L-methionine</keyword>
<dbReference type="HOGENOM" id="CLU_058969_1_1_11"/>
<evidence type="ECO:0000256" key="3">
    <source>
        <dbReference type="ARBA" id="ARBA00021356"/>
    </source>
</evidence>
<dbReference type="Gene3D" id="3.20.20.70">
    <property type="entry name" value="Aldolase class I"/>
    <property type="match status" value="1"/>
</dbReference>
<dbReference type="Pfam" id="PF04055">
    <property type="entry name" value="Radical_SAM"/>
    <property type="match status" value="1"/>
</dbReference>
<dbReference type="SFLD" id="SFLDS00029">
    <property type="entry name" value="Radical_SAM"/>
    <property type="match status" value="1"/>
</dbReference>
<keyword evidence="8 10" id="KW-0408">Iron</keyword>
<evidence type="ECO:0000256" key="6">
    <source>
        <dbReference type="ARBA" id="ARBA00022723"/>
    </source>
</evidence>
<dbReference type="NCBIfam" id="TIGR02493">
    <property type="entry name" value="PFLA"/>
    <property type="match status" value="1"/>
</dbReference>
<dbReference type="PIRSF" id="PIRSF000371">
    <property type="entry name" value="PFL_act_enz"/>
    <property type="match status" value="1"/>
</dbReference>
<evidence type="ECO:0000256" key="5">
    <source>
        <dbReference type="ARBA" id="ARBA00022691"/>
    </source>
</evidence>
<evidence type="ECO:0000256" key="7">
    <source>
        <dbReference type="ARBA" id="ARBA00023002"/>
    </source>
</evidence>
<dbReference type="EMBL" id="AGZR01000008">
    <property type="protein sequence ID" value="EPD32680.1"/>
    <property type="molecule type" value="Genomic_DNA"/>
</dbReference>
<accession>S2W2X3</accession>
<dbReference type="EC" id="1.97.1.4" evidence="10"/>
<dbReference type="AlphaFoldDB" id="S2W2X3"/>
<keyword evidence="10" id="KW-0963">Cytoplasm</keyword>
<evidence type="ECO:0000256" key="4">
    <source>
        <dbReference type="ARBA" id="ARBA00022485"/>
    </source>
</evidence>
<protein>
    <recommendedName>
        <fullName evidence="3 10">Pyruvate formate-lyase-activating enzyme</fullName>
        <ecNumber evidence="10">1.97.1.4</ecNumber>
    </recommendedName>
</protein>
<keyword evidence="12" id="KW-0456">Lyase</keyword>
<dbReference type="PATRIC" id="fig|883161.3.peg.1373"/>
<evidence type="ECO:0000259" key="11">
    <source>
        <dbReference type="PROSITE" id="PS51918"/>
    </source>
</evidence>
<comment type="similarity">
    <text evidence="2 10">Belongs to the organic radical-activating enzymes family.</text>
</comment>
<proteinExistence type="inferred from homology"/>
<dbReference type="SUPFAM" id="SSF102114">
    <property type="entry name" value="Radical SAM enzymes"/>
    <property type="match status" value="1"/>
</dbReference>
<evidence type="ECO:0000256" key="10">
    <source>
        <dbReference type="RuleBase" id="RU362053"/>
    </source>
</evidence>
<keyword evidence="4 10" id="KW-0004">4Fe-4S</keyword>
<dbReference type="STRING" id="883161.HMPREF9306_01379"/>
<dbReference type="SFLD" id="SFLDG01066">
    <property type="entry name" value="organic_radical-activating_enz"/>
    <property type="match status" value="1"/>
</dbReference>
<dbReference type="InterPro" id="IPR001989">
    <property type="entry name" value="Radical_activat_CS"/>
</dbReference>
<dbReference type="InterPro" id="IPR058240">
    <property type="entry name" value="rSAM_sf"/>
</dbReference>
<dbReference type="GO" id="GO:0016829">
    <property type="term" value="F:lyase activity"/>
    <property type="evidence" value="ECO:0007669"/>
    <property type="project" value="UniProtKB-KW"/>
</dbReference>
<keyword evidence="9 10" id="KW-0411">Iron-sulfur</keyword>
<comment type="subcellular location">
    <subcellularLocation>
        <location evidence="10">Cytoplasm</location>
    </subcellularLocation>
</comment>
<organism evidence="12 13">
    <name type="scientific">Propionimicrobium lymphophilum ACS-093-V-SCH5</name>
    <dbReference type="NCBI Taxonomy" id="883161"/>
    <lineage>
        <taxon>Bacteria</taxon>
        <taxon>Bacillati</taxon>
        <taxon>Actinomycetota</taxon>
        <taxon>Actinomycetes</taxon>
        <taxon>Propionibacteriales</taxon>
        <taxon>Propionibacteriaceae</taxon>
        <taxon>Propionimicrobium</taxon>
    </lineage>
</organism>
<dbReference type="GO" id="GO:0046872">
    <property type="term" value="F:metal ion binding"/>
    <property type="evidence" value="ECO:0007669"/>
    <property type="project" value="UniProtKB-UniRule"/>
</dbReference>
<evidence type="ECO:0000256" key="2">
    <source>
        <dbReference type="ARBA" id="ARBA00009777"/>
    </source>
</evidence>
<dbReference type="Proteomes" id="UP000014417">
    <property type="component" value="Unassembled WGS sequence"/>
</dbReference>
<evidence type="ECO:0000256" key="9">
    <source>
        <dbReference type="ARBA" id="ARBA00023014"/>
    </source>
</evidence>
<evidence type="ECO:0000256" key="1">
    <source>
        <dbReference type="ARBA" id="ARBA00003141"/>
    </source>
</evidence>
<evidence type="ECO:0000313" key="12">
    <source>
        <dbReference type="EMBL" id="EPD32680.1"/>
    </source>
</evidence>
<dbReference type="PROSITE" id="PS01087">
    <property type="entry name" value="RADICAL_ACTIVATING"/>
    <property type="match status" value="1"/>
</dbReference>
<keyword evidence="13" id="KW-1185">Reference proteome</keyword>
<dbReference type="InterPro" id="IPR012839">
    <property type="entry name" value="Organic_radical_activase"/>
</dbReference>
<comment type="catalytic activity">
    <reaction evidence="10">
        <text>glycyl-[formate C-acetyltransferase] + reduced [flavodoxin] + S-adenosyl-L-methionine = glycin-2-yl radical-[formate C-acetyltransferase] + semiquinone [flavodoxin] + 5'-deoxyadenosine + L-methionine + H(+)</text>
        <dbReference type="Rhea" id="RHEA:19225"/>
        <dbReference type="Rhea" id="RHEA-COMP:10622"/>
        <dbReference type="Rhea" id="RHEA-COMP:12190"/>
        <dbReference type="Rhea" id="RHEA-COMP:12191"/>
        <dbReference type="Rhea" id="RHEA-COMP:14480"/>
        <dbReference type="ChEBI" id="CHEBI:15378"/>
        <dbReference type="ChEBI" id="CHEBI:17319"/>
        <dbReference type="ChEBI" id="CHEBI:29947"/>
        <dbReference type="ChEBI" id="CHEBI:32722"/>
        <dbReference type="ChEBI" id="CHEBI:57618"/>
        <dbReference type="ChEBI" id="CHEBI:57844"/>
        <dbReference type="ChEBI" id="CHEBI:59789"/>
        <dbReference type="ChEBI" id="CHEBI:140311"/>
        <dbReference type="EC" id="1.97.1.4"/>
    </reaction>
</comment>
<dbReference type="PANTHER" id="PTHR30352:SF5">
    <property type="entry name" value="PYRUVATE FORMATE-LYASE 1-ACTIVATING ENZYME"/>
    <property type="match status" value="1"/>
</dbReference>
<sequence>MSREEHHKAVRNGEIGSIHSWELVTAVDGPGTRLTVFFNGCPLRCVYCHNPDTFKMRDGKPVLAEDIEKLLLRYRPVFKASKGGVTFSGGEPAMQPAFLARLLRFAKENGIHTTIDTSGYLGVNISDQMLADIDLVLLDVKSGDEATYEKVTKAKLAPTVAFGDRLAATNKAVWIRFVLLPGWTDNPENIREVGKIIQRWSNVERVELLPFHQMARDKWSDLGYDYQLENVEPPSKEDAEKAREILRSMGLTVY</sequence>
<keyword evidence="6 10" id="KW-0479">Metal-binding</keyword>
<dbReference type="InterPro" id="IPR013785">
    <property type="entry name" value="Aldolase_TIM"/>
</dbReference>
<evidence type="ECO:0000313" key="13">
    <source>
        <dbReference type="Proteomes" id="UP000014417"/>
    </source>
</evidence>
<dbReference type="PANTHER" id="PTHR30352">
    <property type="entry name" value="PYRUVATE FORMATE-LYASE-ACTIVATING ENZYME"/>
    <property type="match status" value="1"/>
</dbReference>
<reference evidence="12 13" key="1">
    <citation type="submission" date="2013-04" db="EMBL/GenBank/DDBJ databases">
        <title>The Genome Sequence of Propionimicrobium lymphophilum ACS-093-V-SCH5.</title>
        <authorList>
            <consortium name="The Broad Institute Genomics Platform"/>
            <person name="Earl A."/>
            <person name="Ward D."/>
            <person name="Feldgarden M."/>
            <person name="Gevers D."/>
            <person name="Saerens B."/>
            <person name="Vaneechoutte M."/>
            <person name="Walker B."/>
            <person name="Young S."/>
            <person name="Zeng Q."/>
            <person name="Gargeya S."/>
            <person name="Fitzgerald M."/>
            <person name="Haas B."/>
            <person name="Abouelleil A."/>
            <person name="Allen A.W."/>
            <person name="Alvarado L."/>
            <person name="Arachchi H.M."/>
            <person name="Berlin A.M."/>
            <person name="Chapman S.B."/>
            <person name="Gainer-Dewar J."/>
            <person name="Goldberg J."/>
            <person name="Griggs A."/>
            <person name="Gujja S."/>
            <person name="Hansen M."/>
            <person name="Howarth C."/>
            <person name="Imamovic A."/>
            <person name="Ireland A."/>
            <person name="Larimer J."/>
            <person name="McCowan C."/>
            <person name="Murphy C."/>
            <person name="Pearson M."/>
            <person name="Poon T.W."/>
            <person name="Priest M."/>
            <person name="Roberts A."/>
            <person name="Saif S."/>
            <person name="Shea T."/>
            <person name="Sisk P."/>
            <person name="Sykes S."/>
            <person name="Wortman J."/>
            <person name="Nusbaum C."/>
            <person name="Birren B."/>
        </authorList>
    </citation>
    <scope>NUCLEOTIDE SEQUENCE [LARGE SCALE GENOMIC DNA]</scope>
    <source>
        <strain evidence="12 13">ACS-093-V-SCH5</strain>
    </source>
</reference>
<comment type="function">
    <text evidence="1 10">Activation of pyruvate formate-lyase under anaerobic conditions by generation of an organic free radical, using S-adenosylmethionine and reduced flavodoxin as cosubstrates to produce 5'-deoxy-adenosine.</text>
</comment>
<dbReference type="InterPro" id="IPR012838">
    <property type="entry name" value="PFL1_activating"/>
</dbReference>
<feature type="domain" description="Radical SAM core" evidence="11">
    <location>
        <begin position="27"/>
        <end position="252"/>
    </location>
</feature>
<comment type="cofactor">
    <cofactor evidence="10">
        <name>[4Fe-4S] cluster</name>
        <dbReference type="ChEBI" id="CHEBI:49883"/>
    </cofactor>
    <text evidence="10">Binds 1 [4Fe-4S] cluster. The cluster is coordinated with 3 cysteines and an exchangeable S-adenosyl-L-methionine.</text>
</comment>
<gene>
    <name evidence="12" type="ORF">HMPREF9306_01379</name>
</gene>
<comment type="caution">
    <text evidence="12">The sequence shown here is derived from an EMBL/GenBank/DDBJ whole genome shotgun (WGS) entry which is preliminary data.</text>
</comment>
<dbReference type="GO" id="GO:0005737">
    <property type="term" value="C:cytoplasm"/>
    <property type="evidence" value="ECO:0007669"/>
    <property type="project" value="UniProtKB-SubCell"/>
</dbReference>
<dbReference type="InterPro" id="IPR034457">
    <property type="entry name" value="Organic_radical-activating"/>
</dbReference>
<dbReference type="GO" id="GO:0043365">
    <property type="term" value="F:[formate-C-acetyltransferase]-activating enzyme activity"/>
    <property type="evidence" value="ECO:0007669"/>
    <property type="project" value="UniProtKB-UniRule"/>
</dbReference>
<name>S2W2X3_9ACTN</name>